<keyword evidence="1" id="KW-0175">Coiled coil</keyword>
<evidence type="ECO:0000313" key="3">
    <source>
        <dbReference type="EMBL" id="WCR11942.1"/>
    </source>
</evidence>
<gene>
    <name evidence="3" type="ORF">JHW45_06180</name>
</gene>
<evidence type="ECO:0000313" key="4">
    <source>
        <dbReference type="Proteomes" id="UP001218412"/>
    </source>
</evidence>
<dbReference type="InterPro" id="IPR005069">
    <property type="entry name" value="Nucl-diP-sugar_transferase"/>
</dbReference>
<proteinExistence type="predicted"/>
<feature type="domain" description="Nucleotide-diphospho-sugar transferase" evidence="2">
    <location>
        <begin position="12"/>
        <end position="94"/>
    </location>
</feature>
<protein>
    <recommendedName>
        <fullName evidence="2">Nucleotide-diphospho-sugar transferase domain-containing protein</fullName>
    </recommendedName>
</protein>
<name>A0ABY7SY11_9RHOB</name>
<dbReference type="Pfam" id="PF03407">
    <property type="entry name" value="Nucleotid_trans"/>
    <property type="match status" value="1"/>
</dbReference>
<sequence length="196" mass="22709">MPEGEPPRCISALNSGVLAVRKSQATDAFLREWDREVREKGERRDQAAMRRVLARSRLRYSVLGPEYNLMKHVHLENWGQRLGSPRIIHAPALHEKPSANPEAPFVLEEALTPELSSRKLVRHDRSLGAEHAGILLTPRQKRERQLKSLQKQVKDLKADKKRLAAELTTYRRSRSVRLLTRLNWRLRRNLDRQGPV</sequence>
<evidence type="ECO:0000259" key="2">
    <source>
        <dbReference type="Pfam" id="PF03407"/>
    </source>
</evidence>
<evidence type="ECO:0000256" key="1">
    <source>
        <dbReference type="SAM" id="Coils"/>
    </source>
</evidence>
<keyword evidence="4" id="KW-1185">Reference proteome</keyword>
<dbReference type="RefSeq" id="WP_272860061.1">
    <property type="nucleotide sequence ID" value="NZ_CP067134.1"/>
</dbReference>
<dbReference type="Proteomes" id="UP001218412">
    <property type="component" value="Chromosome"/>
</dbReference>
<organism evidence="3 4">
    <name type="scientific">Paracoccus stylophorae</name>
    <dbReference type="NCBI Taxonomy" id="659350"/>
    <lineage>
        <taxon>Bacteria</taxon>
        <taxon>Pseudomonadati</taxon>
        <taxon>Pseudomonadota</taxon>
        <taxon>Alphaproteobacteria</taxon>
        <taxon>Rhodobacterales</taxon>
        <taxon>Paracoccaceae</taxon>
        <taxon>Paracoccus</taxon>
    </lineage>
</organism>
<feature type="coiled-coil region" evidence="1">
    <location>
        <begin position="139"/>
        <end position="173"/>
    </location>
</feature>
<accession>A0ABY7SY11</accession>
<dbReference type="EMBL" id="CP067134">
    <property type="protein sequence ID" value="WCR11942.1"/>
    <property type="molecule type" value="Genomic_DNA"/>
</dbReference>
<reference evidence="3 4" key="1">
    <citation type="submission" date="2021-01" db="EMBL/GenBank/DDBJ databases">
        <title>Biogeographic distribution of Paracoccus.</title>
        <authorList>
            <person name="Hollensteiner J."/>
            <person name="Leineberger J."/>
            <person name="Brinkhoff T."/>
            <person name="Daniel R."/>
        </authorList>
    </citation>
    <scope>NUCLEOTIDE SEQUENCE [LARGE SCALE GENOMIC DNA]</scope>
    <source>
        <strain evidence="3 4">LMG25392</strain>
    </source>
</reference>